<comment type="similarity">
    <text evidence="1">Belongs to the IST1 family.</text>
</comment>
<dbReference type="FunFam" id="1.20.1260.60:FF:000002">
    <property type="entry name" value="Vacuolar protein sorting-associated protein IST1"/>
    <property type="match status" value="1"/>
</dbReference>
<dbReference type="PANTHER" id="PTHR12161:SF16">
    <property type="entry name" value="REGULATOR OF VPS4 ACTIVITY IN THE MVB PATHWAY PROTEIN"/>
    <property type="match status" value="1"/>
</dbReference>
<evidence type="ECO:0000313" key="3">
    <source>
        <dbReference type="EMBL" id="KAA8530562.1"/>
    </source>
</evidence>
<evidence type="ECO:0000313" key="4">
    <source>
        <dbReference type="Proteomes" id="UP000325577"/>
    </source>
</evidence>
<gene>
    <name evidence="3" type="ORF">F0562_005271</name>
</gene>
<protein>
    <recommendedName>
        <fullName evidence="5">IST1-like protein</fullName>
    </recommendedName>
</protein>
<dbReference type="InterPro" id="IPR042277">
    <property type="entry name" value="IST1-like"/>
</dbReference>
<dbReference type="PANTHER" id="PTHR12161">
    <property type="entry name" value="IST1 FAMILY MEMBER"/>
    <property type="match status" value="1"/>
</dbReference>
<evidence type="ECO:0000256" key="2">
    <source>
        <dbReference type="SAM" id="MobiDB-lite"/>
    </source>
</evidence>
<dbReference type="AlphaFoldDB" id="A0A5J5AL73"/>
<dbReference type="EMBL" id="CM018043">
    <property type="protein sequence ID" value="KAA8530562.1"/>
    <property type="molecule type" value="Genomic_DNA"/>
</dbReference>
<evidence type="ECO:0008006" key="5">
    <source>
        <dbReference type="Google" id="ProtNLM"/>
    </source>
</evidence>
<name>A0A5J5AL73_9ASTE</name>
<reference evidence="3 4" key="1">
    <citation type="submission" date="2019-09" db="EMBL/GenBank/DDBJ databases">
        <title>A chromosome-level genome assembly of the Chinese tupelo Nyssa sinensis.</title>
        <authorList>
            <person name="Yang X."/>
            <person name="Kang M."/>
            <person name="Yang Y."/>
            <person name="Xiong H."/>
            <person name="Wang M."/>
            <person name="Zhang Z."/>
            <person name="Wang Z."/>
            <person name="Wu H."/>
            <person name="Ma T."/>
            <person name="Liu J."/>
            <person name="Xi Z."/>
        </authorList>
    </citation>
    <scope>NUCLEOTIDE SEQUENCE [LARGE SCALE GENOMIC DNA]</scope>
    <source>
        <strain evidence="3">J267</strain>
        <tissue evidence="3">Leaf</tissue>
    </source>
</reference>
<evidence type="ECO:0000256" key="1">
    <source>
        <dbReference type="ARBA" id="ARBA00005536"/>
    </source>
</evidence>
<feature type="region of interest" description="Disordered" evidence="2">
    <location>
        <begin position="440"/>
        <end position="485"/>
    </location>
</feature>
<sequence>MGKRLDALLGKSFKTYKFKKFVDLIISRIALLKVQHHARWSQARSDVVQLLTLGHQESTLLHVDHVIREQNMLDVLMIIEGYCHLLIERVILVKNSKACPDELKEAISSLIFAASRYGQLPELQKIRGVFTSKFGKQFAKRAVELRNDCGVNPKIVNKLPLQRSSLRTRLKVLKEIASENGITLRIQEIEEKANIKESTKLNDLEPKDNAQNLQEETKCNEKLSSFMKTRKKYKDVASAAQDAFELAARAAAAARAAVELSRLRLDESDPDDQYDFSRRQKNIFENQCNNHRQMNIFDVGEISGSKFQIDKHSASNKIHAIDISPISKSEEMEDKFRSHDIIGSGQGYMKEAVKVSSASSSDLTGDCEGDGTVSSYVAGQNHPLGHEVRFNRNHYEKGKKQDRLWWLEHCDFGGKSNFLINESRNEDDSDDNVDVLYYRSPQRQAQPAPVASSVEGRTTLGSTYSQASNRGRKPISVRTKQTNRP</sequence>
<feature type="compositionally biased region" description="Polar residues" evidence="2">
    <location>
        <begin position="455"/>
        <end position="469"/>
    </location>
</feature>
<dbReference type="Gene3D" id="1.20.1260.60">
    <property type="entry name" value="Vacuolar protein sorting-associated protein Ist1"/>
    <property type="match status" value="1"/>
</dbReference>
<proteinExistence type="inferred from homology"/>
<keyword evidence="4" id="KW-1185">Reference proteome</keyword>
<organism evidence="3 4">
    <name type="scientific">Nyssa sinensis</name>
    <dbReference type="NCBI Taxonomy" id="561372"/>
    <lineage>
        <taxon>Eukaryota</taxon>
        <taxon>Viridiplantae</taxon>
        <taxon>Streptophyta</taxon>
        <taxon>Embryophyta</taxon>
        <taxon>Tracheophyta</taxon>
        <taxon>Spermatophyta</taxon>
        <taxon>Magnoliopsida</taxon>
        <taxon>eudicotyledons</taxon>
        <taxon>Gunneridae</taxon>
        <taxon>Pentapetalae</taxon>
        <taxon>asterids</taxon>
        <taxon>Cornales</taxon>
        <taxon>Nyssaceae</taxon>
        <taxon>Nyssa</taxon>
    </lineage>
</organism>
<dbReference type="Pfam" id="PF03398">
    <property type="entry name" value="Ist1"/>
    <property type="match status" value="1"/>
</dbReference>
<dbReference type="Proteomes" id="UP000325577">
    <property type="component" value="Linkage Group LG2"/>
</dbReference>
<accession>A0A5J5AL73</accession>
<dbReference type="GO" id="GO:0015031">
    <property type="term" value="P:protein transport"/>
    <property type="evidence" value="ECO:0007669"/>
    <property type="project" value="InterPro"/>
</dbReference>
<dbReference type="OrthoDB" id="29853at2759"/>
<feature type="compositionally biased region" description="Basic residues" evidence="2">
    <location>
        <begin position="470"/>
        <end position="485"/>
    </location>
</feature>
<dbReference type="InterPro" id="IPR005061">
    <property type="entry name" value="Ist1"/>
</dbReference>